<feature type="transmembrane region" description="Helical" evidence="1">
    <location>
        <begin position="58"/>
        <end position="76"/>
    </location>
</feature>
<keyword evidence="3" id="KW-1185">Reference proteome</keyword>
<keyword evidence="1" id="KW-0812">Transmembrane</keyword>
<protein>
    <submittedName>
        <fullName evidence="2">Uncharacterized protein</fullName>
    </submittedName>
</protein>
<name>A0AAV4MKM3_9ARAC</name>
<dbReference type="EMBL" id="BPLQ01000562">
    <property type="protein sequence ID" value="GIX72797.1"/>
    <property type="molecule type" value="Genomic_DNA"/>
</dbReference>
<dbReference type="AlphaFoldDB" id="A0AAV4MKM3"/>
<proteinExistence type="predicted"/>
<keyword evidence="1" id="KW-0472">Membrane</keyword>
<keyword evidence="1" id="KW-1133">Transmembrane helix</keyword>
<organism evidence="2 3">
    <name type="scientific">Caerostris darwini</name>
    <dbReference type="NCBI Taxonomy" id="1538125"/>
    <lineage>
        <taxon>Eukaryota</taxon>
        <taxon>Metazoa</taxon>
        <taxon>Ecdysozoa</taxon>
        <taxon>Arthropoda</taxon>
        <taxon>Chelicerata</taxon>
        <taxon>Arachnida</taxon>
        <taxon>Araneae</taxon>
        <taxon>Araneomorphae</taxon>
        <taxon>Entelegynae</taxon>
        <taxon>Araneoidea</taxon>
        <taxon>Araneidae</taxon>
        <taxon>Caerostris</taxon>
    </lineage>
</organism>
<evidence type="ECO:0000256" key="1">
    <source>
        <dbReference type="SAM" id="Phobius"/>
    </source>
</evidence>
<evidence type="ECO:0000313" key="3">
    <source>
        <dbReference type="Proteomes" id="UP001054837"/>
    </source>
</evidence>
<gene>
    <name evidence="2" type="ORF">CDAR_72171</name>
</gene>
<accession>A0AAV4MKM3</accession>
<sequence length="92" mass="10806">MSHRWVQGNGITAPPLLGRPSSLRVIWRCACMHCHIRHRVLFGSEKQESTRYARCLPYHWAVCLLSTIIGFCLMPGRHFHLINTLLNWYKFN</sequence>
<comment type="caution">
    <text evidence="2">The sequence shown here is derived from an EMBL/GenBank/DDBJ whole genome shotgun (WGS) entry which is preliminary data.</text>
</comment>
<dbReference type="Proteomes" id="UP001054837">
    <property type="component" value="Unassembled WGS sequence"/>
</dbReference>
<evidence type="ECO:0000313" key="2">
    <source>
        <dbReference type="EMBL" id="GIX72797.1"/>
    </source>
</evidence>
<reference evidence="2 3" key="1">
    <citation type="submission" date="2021-06" db="EMBL/GenBank/DDBJ databases">
        <title>Caerostris darwini draft genome.</title>
        <authorList>
            <person name="Kono N."/>
            <person name="Arakawa K."/>
        </authorList>
    </citation>
    <scope>NUCLEOTIDE SEQUENCE [LARGE SCALE GENOMIC DNA]</scope>
</reference>